<feature type="chain" id="PRO_5039100070" evidence="2">
    <location>
        <begin position="24"/>
        <end position="570"/>
    </location>
</feature>
<dbReference type="Proteomes" id="UP000243688">
    <property type="component" value="Unassembled WGS sequence"/>
</dbReference>
<accession>A0A2A6E1M1</accession>
<evidence type="ECO:0000256" key="2">
    <source>
        <dbReference type="SAM" id="SignalP"/>
    </source>
</evidence>
<dbReference type="SUPFAM" id="SSF53850">
    <property type="entry name" value="Periplasmic binding protein-like II"/>
    <property type="match status" value="1"/>
</dbReference>
<evidence type="ECO:0000313" key="3">
    <source>
        <dbReference type="EMBL" id="PDO10931.1"/>
    </source>
</evidence>
<reference evidence="3 4" key="1">
    <citation type="submission" date="2016-12" db="EMBL/GenBank/DDBJ databases">
        <title>Candidatus Reconcilibacillus cellulovorans genome.</title>
        <authorList>
            <person name="Kolinko S."/>
            <person name="Wu Y.-W."/>
            <person name="Tachea F."/>
            <person name="Denzel E."/>
            <person name="Hiras J."/>
            <person name="Baecker N."/>
            <person name="Chan L.J."/>
            <person name="Eichorst S.A."/>
            <person name="Frey D."/>
            <person name="Adams P.D."/>
            <person name="Pray T."/>
            <person name="Tanjore D."/>
            <person name="Petzold C.J."/>
            <person name="Gladden J.M."/>
            <person name="Simmons B.A."/>
            <person name="Singer S.W."/>
        </authorList>
    </citation>
    <scope>NUCLEOTIDE SEQUENCE [LARGE SCALE GENOMIC DNA]</scope>
    <source>
        <strain evidence="3">JTherm</strain>
    </source>
</reference>
<feature type="signal peptide" evidence="2">
    <location>
        <begin position="1"/>
        <end position="23"/>
    </location>
</feature>
<dbReference type="AlphaFoldDB" id="A0A2A6E1M1"/>
<evidence type="ECO:0000313" key="4">
    <source>
        <dbReference type="Proteomes" id="UP000243688"/>
    </source>
</evidence>
<organism evidence="3 4">
    <name type="scientific">Candidatus Reconcilbacillus cellulovorans</name>
    <dbReference type="NCBI Taxonomy" id="1906605"/>
    <lineage>
        <taxon>Bacteria</taxon>
        <taxon>Bacillati</taxon>
        <taxon>Bacillota</taxon>
        <taxon>Bacilli</taxon>
        <taxon>Bacillales</taxon>
        <taxon>Paenibacillaceae</taxon>
        <taxon>Candidatus Reconcilbacillus</taxon>
    </lineage>
</organism>
<dbReference type="EMBL" id="MOXJ01000007">
    <property type="protein sequence ID" value="PDO10931.1"/>
    <property type="molecule type" value="Genomic_DNA"/>
</dbReference>
<dbReference type="InterPro" id="IPR050490">
    <property type="entry name" value="Bact_solute-bd_prot1"/>
</dbReference>
<dbReference type="PROSITE" id="PS51257">
    <property type="entry name" value="PROKAR_LIPOPROTEIN"/>
    <property type="match status" value="1"/>
</dbReference>
<dbReference type="CDD" id="cd13582">
    <property type="entry name" value="PBP2_AlgQ_like_3"/>
    <property type="match status" value="1"/>
</dbReference>
<dbReference type="InterPro" id="IPR006059">
    <property type="entry name" value="SBP"/>
</dbReference>
<dbReference type="Pfam" id="PF01547">
    <property type="entry name" value="SBP_bac_1"/>
    <property type="match status" value="1"/>
</dbReference>
<dbReference type="PANTHER" id="PTHR43649:SF12">
    <property type="entry name" value="DIACETYLCHITOBIOSE BINDING PROTEIN DASA"/>
    <property type="match status" value="1"/>
</dbReference>
<proteinExistence type="predicted"/>
<evidence type="ECO:0000256" key="1">
    <source>
        <dbReference type="SAM" id="MobiDB-lite"/>
    </source>
</evidence>
<name>A0A2A6E1M1_9BACL</name>
<sequence length="570" mass="63377">MKLDFKRSALLLLASVLALSAAACGKSGDDGKTTTDSGASSPSPSTGAQADNTPITFTFFSSDPSPNWNNMQDEVGKVITEKTGVTLKAEFSTGNEDKVALIAASGNYPDLISPKNGASLLVNAGALLDLTELIEKHAPNLKKVYGPYMKRLRWSNEDPSIYILPTYAGVNHTAFDEGGVFHLQHAVVKELGYPQIRTVKDFENAIRQYKEKHPTIDGQPTIGLSLIADNWRIMISVTNPAFFATGASDDGEYYIDPKTYEAKLHYRRPEEKEYFRWLNHLNAIGLLDPESFVQKEDQYKAKIASGRVLGLIDATWGFADAVNSLKAAGKFERTYGHYPVTLNESFKAANLQDTGFMAGWGVGITKSCKDPVRAIKFLDWLASEEGQILINWGIEGKHYKVENGKRVIPPDVLEKKTNDAANFARTTGIGLYNLLSAHYGDGVKDSTGNYFTTNFPEQIQAGYSPIEKEVLAAYGKTTWKDFFPPASEFPVKPWGAAWNIPVDSDSELNVLFKKTQEIVWKRIPQVILAKPEEFDKLWDEFMKDLIDAGVEKQEKLYTELVKARVKLWNE</sequence>
<gene>
    <name evidence="3" type="ORF">BLM47_04460</name>
</gene>
<feature type="compositionally biased region" description="Low complexity" evidence="1">
    <location>
        <begin position="34"/>
        <end position="48"/>
    </location>
</feature>
<keyword evidence="2" id="KW-0732">Signal</keyword>
<dbReference type="Gene3D" id="3.40.190.10">
    <property type="entry name" value="Periplasmic binding protein-like II"/>
    <property type="match status" value="2"/>
</dbReference>
<dbReference type="PANTHER" id="PTHR43649">
    <property type="entry name" value="ARABINOSE-BINDING PROTEIN-RELATED"/>
    <property type="match status" value="1"/>
</dbReference>
<protein>
    <submittedName>
        <fullName evidence="3">ABC transporter substrate-binding protein</fullName>
    </submittedName>
</protein>
<feature type="region of interest" description="Disordered" evidence="1">
    <location>
        <begin position="25"/>
        <end position="52"/>
    </location>
</feature>
<comment type="caution">
    <text evidence="3">The sequence shown here is derived from an EMBL/GenBank/DDBJ whole genome shotgun (WGS) entry which is preliminary data.</text>
</comment>